<feature type="compositionally biased region" description="Basic and acidic residues" evidence="1">
    <location>
        <begin position="563"/>
        <end position="574"/>
    </location>
</feature>
<feature type="region of interest" description="Disordered" evidence="1">
    <location>
        <begin position="559"/>
        <end position="612"/>
    </location>
</feature>
<evidence type="ECO:0000313" key="4">
    <source>
        <dbReference type="EMBL" id="MFC7331218.1"/>
    </source>
</evidence>
<feature type="transmembrane region" description="Helical" evidence="2">
    <location>
        <begin position="239"/>
        <end position="261"/>
    </location>
</feature>
<feature type="transmembrane region" description="Helical" evidence="2">
    <location>
        <begin position="134"/>
        <end position="152"/>
    </location>
</feature>
<keyword evidence="2" id="KW-0812">Transmembrane</keyword>
<name>A0ABW2KMY6_9ACTN</name>
<dbReference type="RefSeq" id="WP_379873920.1">
    <property type="nucleotide sequence ID" value="NZ_JBHTBH010000017.1"/>
</dbReference>
<feature type="transmembrane region" description="Helical" evidence="2">
    <location>
        <begin position="185"/>
        <end position="203"/>
    </location>
</feature>
<dbReference type="Pfam" id="PF11992">
    <property type="entry name" value="TgpA_N"/>
    <property type="match status" value="1"/>
</dbReference>
<dbReference type="Proteomes" id="UP001596540">
    <property type="component" value="Unassembled WGS sequence"/>
</dbReference>
<keyword evidence="5" id="KW-1185">Reference proteome</keyword>
<dbReference type="PANTHER" id="PTHR42736">
    <property type="entry name" value="PROTEIN-GLUTAMINE GAMMA-GLUTAMYLTRANSFERASE"/>
    <property type="match status" value="1"/>
</dbReference>
<evidence type="ECO:0000256" key="1">
    <source>
        <dbReference type="SAM" id="MobiDB-lite"/>
    </source>
</evidence>
<dbReference type="PANTHER" id="PTHR42736:SF1">
    <property type="entry name" value="PROTEIN-GLUTAMINE GAMMA-GLUTAMYLTRANSFERASE"/>
    <property type="match status" value="1"/>
</dbReference>
<protein>
    <submittedName>
        <fullName evidence="4">DUF3488 and transglutaminase-like domain-containing protein</fullName>
    </submittedName>
</protein>
<dbReference type="SUPFAM" id="SSF54001">
    <property type="entry name" value="Cysteine proteinases"/>
    <property type="match status" value="1"/>
</dbReference>
<dbReference type="Gene3D" id="3.10.620.30">
    <property type="match status" value="1"/>
</dbReference>
<feature type="transmembrane region" description="Helical" evidence="2">
    <location>
        <begin position="611"/>
        <end position="634"/>
    </location>
</feature>
<dbReference type="InterPro" id="IPR052901">
    <property type="entry name" value="Bact_TGase-like"/>
</dbReference>
<evidence type="ECO:0000256" key="2">
    <source>
        <dbReference type="SAM" id="Phobius"/>
    </source>
</evidence>
<gene>
    <name evidence="4" type="ORF">ACFQRF_26105</name>
</gene>
<feature type="transmembrane region" description="Helical" evidence="2">
    <location>
        <begin position="159"/>
        <end position="179"/>
    </location>
</feature>
<dbReference type="EMBL" id="JBHTBH010000017">
    <property type="protein sequence ID" value="MFC7331218.1"/>
    <property type="molecule type" value="Genomic_DNA"/>
</dbReference>
<dbReference type="InterPro" id="IPR038765">
    <property type="entry name" value="Papain-like_cys_pep_sf"/>
</dbReference>
<organism evidence="4 5">
    <name type="scientific">Marinactinospora rubrisoli</name>
    <dbReference type="NCBI Taxonomy" id="2715399"/>
    <lineage>
        <taxon>Bacteria</taxon>
        <taxon>Bacillati</taxon>
        <taxon>Actinomycetota</taxon>
        <taxon>Actinomycetes</taxon>
        <taxon>Streptosporangiales</taxon>
        <taxon>Nocardiopsidaceae</taxon>
        <taxon>Marinactinospora</taxon>
    </lineage>
</organism>
<sequence>MVQVTARPVTAAPSAEPAGPGPGDWAAHVAVVVLCAAAGVALAPGYVEPLLVAGLVAGWAAAGVLVTRVLAGQLPSFAVVVAGVPVALAGIVGLAVWRPGPVAGPLGGAVDALLRSGARILTGAVPLPVTVDTLALPVLAAWLSAVAATLAWRSGRALVAVLSGVLPLAGAVVLTAGPVAGPPAYPAAGLAAVAAVVLLALSAGRGEGANGRAAVGTARIRVTDATAAGPRGAGTRGRLVAVATAAVAVGLVATLGAPAALSGWRPAPVDLRAGMSAPMRTDQALNPLSYLSSWAADPDEPLLTVRSDRRVELRWVALAEFTGSTWLPERGYQAAAGTLAAPDPPVPHASLVSADVEVADLPGTWLPVVGVPRTVEGTDIGYDSVSGTVVGIDGGASGRRYTVSGDVADWVPEELAQAGVPEEGAFDRYRQLPGDPPARLSDIAAQAAGDGTPYERATNLARYLRHTYTFDPAVPNGHGYARLEQMLVPPGERGAGGTSEQFASAFAVLAREAGLPSRVVVGFGPGARSGQREFEVTTGDAIAWGEVYFQGVGWVPFDVTPGGREETGQDDRPSDQGGSDTAAENGDDTIADERPHEPADPPTATEDTGSAGTITATVGIGGALVAAVILVPVLRAARARRRLSLRASPRDRTMGAWRELRDGIRLAGAATPPTRTVAEVVATAEGLLPERTEGPWLRALHRAVNQAGYGPGGAIEAHPAATAADETRAYLRALRASLPRTRRLLWWLDPRPLFWRAP</sequence>
<comment type="caution">
    <text evidence="4">The sequence shown here is derived from an EMBL/GenBank/DDBJ whole genome shotgun (WGS) entry which is preliminary data.</text>
</comment>
<feature type="domain" description="Transglutaminase-like" evidence="3">
    <location>
        <begin position="491"/>
        <end position="561"/>
    </location>
</feature>
<keyword evidence="2" id="KW-1133">Transmembrane helix</keyword>
<feature type="transmembrane region" description="Helical" evidence="2">
    <location>
        <begin position="50"/>
        <end position="70"/>
    </location>
</feature>
<dbReference type="Pfam" id="PF01841">
    <property type="entry name" value="Transglut_core"/>
    <property type="match status" value="1"/>
</dbReference>
<feature type="transmembrane region" description="Helical" evidence="2">
    <location>
        <begin position="77"/>
        <end position="97"/>
    </location>
</feature>
<reference evidence="5" key="1">
    <citation type="journal article" date="2019" name="Int. J. Syst. Evol. Microbiol.">
        <title>The Global Catalogue of Microorganisms (GCM) 10K type strain sequencing project: providing services to taxonomists for standard genome sequencing and annotation.</title>
        <authorList>
            <consortium name="The Broad Institute Genomics Platform"/>
            <consortium name="The Broad Institute Genome Sequencing Center for Infectious Disease"/>
            <person name="Wu L."/>
            <person name="Ma J."/>
        </authorList>
    </citation>
    <scope>NUCLEOTIDE SEQUENCE [LARGE SCALE GENOMIC DNA]</scope>
    <source>
        <strain evidence="5">CGMCC 4.7382</strain>
    </source>
</reference>
<keyword evidence="2" id="KW-0472">Membrane</keyword>
<accession>A0ABW2KMY6</accession>
<dbReference type="InterPro" id="IPR002931">
    <property type="entry name" value="Transglutaminase-like"/>
</dbReference>
<dbReference type="SMART" id="SM00460">
    <property type="entry name" value="TGc"/>
    <property type="match status" value="1"/>
</dbReference>
<dbReference type="InterPro" id="IPR021878">
    <property type="entry name" value="TgpA_N"/>
</dbReference>
<evidence type="ECO:0000259" key="3">
    <source>
        <dbReference type="SMART" id="SM00460"/>
    </source>
</evidence>
<proteinExistence type="predicted"/>
<feature type="transmembrane region" description="Helical" evidence="2">
    <location>
        <begin position="25"/>
        <end position="44"/>
    </location>
</feature>
<evidence type="ECO:0000313" key="5">
    <source>
        <dbReference type="Proteomes" id="UP001596540"/>
    </source>
</evidence>